<feature type="compositionally biased region" description="Polar residues" evidence="3">
    <location>
        <begin position="217"/>
        <end position="241"/>
    </location>
</feature>
<dbReference type="SUPFAM" id="SSF53756">
    <property type="entry name" value="UDP-Glycosyltransferase/glycogen phosphorylase"/>
    <property type="match status" value="2"/>
</dbReference>
<evidence type="ECO:0000313" key="4">
    <source>
        <dbReference type="EMBL" id="MFC5271534.1"/>
    </source>
</evidence>
<name>A0ABW0EF55_9BACT</name>
<dbReference type="PANTHER" id="PTHR30160:SF1">
    <property type="entry name" value="LIPOPOLYSACCHARIDE 1,2-N-ACETYLGLUCOSAMINETRANSFERASE-RELATED"/>
    <property type="match status" value="1"/>
</dbReference>
<organism evidence="4 5">
    <name type="scientific">Adhaeribacter terreus</name>
    <dbReference type="NCBI Taxonomy" id="529703"/>
    <lineage>
        <taxon>Bacteria</taxon>
        <taxon>Pseudomonadati</taxon>
        <taxon>Bacteroidota</taxon>
        <taxon>Cytophagia</taxon>
        <taxon>Cytophagales</taxon>
        <taxon>Hymenobacteraceae</taxon>
        <taxon>Adhaeribacter</taxon>
    </lineage>
</organism>
<evidence type="ECO:0000256" key="3">
    <source>
        <dbReference type="SAM" id="MobiDB-lite"/>
    </source>
</evidence>
<dbReference type="Proteomes" id="UP001596161">
    <property type="component" value="Unassembled WGS sequence"/>
</dbReference>
<evidence type="ECO:0000256" key="2">
    <source>
        <dbReference type="ARBA" id="ARBA00022679"/>
    </source>
</evidence>
<protein>
    <submittedName>
        <fullName evidence="4">Glycosyltransferase family 9 protein</fullName>
    </submittedName>
</protein>
<dbReference type="InterPro" id="IPR002201">
    <property type="entry name" value="Glyco_trans_9"/>
</dbReference>
<proteinExistence type="predicted"/>
<dbReference type="PANTHER" id="PTHR30160">
    <property type="entry name" value="TETRAACYLDISACCHARIDE 4'-KINASE-RELATED"/>
    <property type="match status" value="1"/>
</dbReference>
<reference evidence="5" key="1">
    <citation type="journal article" date="2019" name="Int. J. Syst. Evol. Microbiol.">
        <title>The Global Catalogue of Microorganisms (GCM) 10K type strain sequencing project: providing services to taxonomists for standard genome sequencing and annotation.</title>
        <authorList>
            <consortium name="The Broad Institute Genomics Platform"/>
            <consortium name="The Broad Institute Genome Sequencing Center for Infectious Disease"/>
            <person name="Wu L."/>
            <person name="Ma J."/>
        </authorList>
    </citation>
    <scope>NUCLEOTIDE SEQUENCE [LARGE SCALE GENOMIC DNA]</scope>
    <source>
        <strain evidence="5">KACC 12602</strain>
    </source>
</reference>
<evidence type="ECO:0000256" key="1">
    <source>
        <dbReference type="ARBA" id="ARBA00022676"/>
    </source>
</evidence>
<dbReference type="Pfam" id="PF01075">
    <property type="entry name" value="Glyco_transf_9"/>
    <property type="match status" value="2"/>
</dbReference>
<comment type="caution">
    <text evidence="4">The sequence shown here is derived from an EMBL/GenBank/DDBJ whole genome shotgun (WGS) entry which is preliminary data.</text>
</comment>
<keyword evidence="5" id="KW-1185">Reference proteome</keyword>
<evidence type="ECO:0000313" key="5">
    <source>
        <dbReference type="Proteomes" id="UP001596161"/>
    </source>
</evidence>
<accession>A0ABW0EF55</accession>
<feature type="region of interest" description="Disordered" evidence="3">
    <location>
        <begin position="217"/>
        <end position="247"/>
    </location>
</feature>
<dbReference type="RefSeq" id="WP_378017892.1">
    <property type="nucleotide sequence ID" value="NZ_JBHSKT010000007.1"/>
</dbReference>
<keyword evidence="2" id="KW-0808">Transferase</keyword>
<dbReference type="Gene3D" id="3.40.50.2000">
    <property type="entry name" value="Glycogen Phosphorylase B"/>
    <property type="match status" value="2"/>
</dbReference>
<keyword evidence="1" id="KW-0328">Glycosyltransferase</keyword>
<gene>
    <name evidence="4" type="ORF">ACFPIB_12990</name>
</gene>
<sequence>MQKILILRFSSIGDIVLTTPVIRALKRQLPNAKIHYCTKQNFRSIIESNPNVDKAHYLGESLNELIAELKKEKFDFVVDLHNNLRTRIIKTRLGVKAGTFDKLNFRKWLLVNLKYNAMPDVHIVERYLAAAKNLGITNDGEGLDYFIPEKDEVSLNTLPETHQNGYYGMAIGAQHYTKRLPVEKLIELCEKINAPIMLLGGKEDFETGEIIAKHFQNSNNEQRTTNNENPTISNQQSTINPENEKTNNRISNNRTIVLNACGKYNLNQSASLVKQCKALFTHDTGLMHIGAAFKKKIYSVWGNTVPEFGMYPYKADFEVFEVKGLDCRPCSKIGYSKCPRGHFKCMREQQFNFQLPA</sequence>
<dbReference type="EMBL" id="JBHSKT010000007">
    <property type="protein sequence ID" value="MFC5271534.1"/>
    <property type="molecule type" value="Genomic_DNA"/>
</dbReference>
<dbReference type="CDD" id="cd03789">
    <property type="entry name" value="GT9_LPS_heptosyltransferase"/>
    <property type="match status" value="1"/>
</dbReference>
<dbReference type="InterPro" id="IPR051199">
    <property type="entry name" value="LPS_LOS_Heptosyltrfase"/>
</dbReference>